<dbReference type="eggNOG" id="arCOG01976">
    <property type="taxonomic scope" value="Archaea"/>
</dbReference>
<evidence type="ECO:0000313" key="4">
    <source>
        <dbReference type="EMBL" id="BAI60897.1"/>
    </source>
</evidence>
<dbReference type="Pfam" id="PF13098">
    <property type="entry name" value="Thioredoxin_2"/>
    <property type="match status" value="1"/>
</dbReference>
<name>D1YWS5_METPS</name>
<organism evidence="4 5">
    <name type="scientific">Methanocella paludicola (strain DSM 17711 / JCM 13418 / NBRC 101707 / SANAE)</name>
    <dbReference type="NCBI Taxonomy" id="304371"/>
    <lineage>
        <taxon>Archaea</taxon>
        <taxon>Methanobacteriati</taxon>
        <taxon>Methanobacteriota</taxon>
        <taxon>Stenosarchaea group</taxon>
        <taxon>Methanomicrobia</taxon>
        <taxon>Methanocellales</taxon>
        <taxon>Methanocellaceae</taxon>
        <taxon>Methanocella</taxon>
    </lineage>
</organism>
<dbReference type="Gene3D" id="3.40.30.10">
    <property type="entry name" value="Glutaredoxin"/>
    <property type="match status" value="1"/>
</dbReference>
<dbReference type="InterPro" id="IPR013766">
    <property type="entry name" value="Thioredoxin_domain"/>
</dbReference>
<dbReference type="PROSITE" id="PS51352">
    <property type="entry name" value="THIOREDOXIN_2"/>
    <property type="match status" value="1"/>
</dbReference>
<accession>D1YWS5</accession>
<reference evidence="5" key="3">
    <citation type="journal article" date="2011" name="PLoS ONE">
        <title>Genome sequence of a mesophilic hydrogenotrophic methanogen Methanocella paludicola, the first cultivated representative of the order Methanocellales.</title>
        <authorList>
            <person name="Sakai S."/>
            <person name="Takaki Y."/>
            <person name="Shimamura S."/>
            <person name="Sekine M."/>
            <person name="Tajima T."/>
            <person name="Kosugi H."/>
            <person name="Ichikawa N."/>
            <person name="Tasumi E."/>
            <person name="Hiraki A.T."/>
            <person name="Shimizu A."/>
            <person name="Kato Y."/>
            <person name="Nishiko R."/>
            <person name="Mori K."/>
            <person name="Fujita N."/>
            <person name="Imachi H."/>
            <person name="Takai K."/>
        </authorList>
    </citation>
    <scope>NUCLEOTIDE SEQUENCE [LARGE SCALE GENOMIC DNA]</scope>
    <source>
        <strain evidence="5">DSM 17711 / JCM 13418 / NBRC 101707 / SANAE</strain>
    </source>
</reference>
<dbReference type="RefSeq" id="WP_012899576.1">
    <property type="nucleotide sequence ID" value="NC_013665.1"/>
</dbReference>
<evidence type="ECO:0000256" key="2">
    <source>
        <dbReference type="ARBA" id="ARBA00022982"/>
    </source>
</evidence>
<feature type="domain" description="Thioredoxin" evidence="3">
    <location>
        <begin position="1"/>
        <end position="118"/>
    </location>
</feature>
<keyword evidence="5" id="KW-1185">Reference proteome</keyword>
<keyword evidence="2" id="KW-0249">Electron transport</keyword>
<dbReference type="Gene3D" id="1.25.40.10">
    <property type="entry name" value="Tetratricopeptide repeat domain"/>
    <property type="match status" value="1"/>
</dbReference>
<reference evidence="4 5" key="1">
    <citation type="journal article" date="2007" name="Appl. Environ. Microbiol.">
        <title>Isolation of key methanogens for global methane emission from rice paddy fields: a novel isolate affiliated with the clone cluster rice cluster I.</title>
        <authorList>
            <person name="Sakai S."/>
            <person name="Imachi H."/>
            <person name="Sekiguchi Y."/>
            <person name="Ohashi A."/>
            <person name="Harada H."/>
            <person name="Kamagata Y."/>
        </authorList>
    </citation>
    <scope>NUCLEOTIDE SEQUENCE [LARGE SCALE GENOMIC DNA]</scope>
    <source>
        <strain evidence="5">DSM 17711 / JCM 13418 / NBRC 101707 / SANAE</strain>
    </source>
</reference>
<dbReference type="InterPro" id="IPR012336">
    <property type="entry name" value="Thioredoxin-like_fold"/>
</dbReference>
<dbReference type="GeneID" id="8680860"/>
<dbReference type="InterPro" id="IPR036249">
    <property type="entry name" value="Thioredoxin-like_sf"/>
</dbReference>
<evidence type="ECO:0000256" key="1">
    <source>
        <dbReference type="ARBA" id="ARBA00007787"/>
    </source>
</evidence>
<dbReference type="STRING" id="304371.MCP_0825"/>
<evidence type="ECO:0000259" key="3">
    <source>
        <dbReference type="PROSITE" id="PS51352"/>
    </source>
</evidence>
<dbReference type="Pfam" id="PF13174">
    <property type="entry name" value="TPR_6"/>
    <property type="match status" value="1"/>
</dbReference>
<gene>
    <name evidence="4" type="ordered locus">MCP_0825</name>
</gene>
<comment type="similarity">
    <text evidence="1">Belongs to the glutaredoxin family.</text>
</comment>
<dbReference type="Proteomes" id="UP000001882">
    <property type="component" value="Chromosome"/>
</dbReference>
<dbReference type="InParanoid" id="D1YWS5"/>
<dbReference type="SUPFAM" id="SSF52833">
    <property type="entry name" value="Thioredoxin-like"/>
    <property type="match status" value="1"/>
</dbReference>
<dbReference type="SUPFAM" id="SSF48452">
    <property type="entry name" value="TPR-like"/>
    <property type="match status" value="1"/>
</dbReference>
<keyword evidence="2" id="KW-0813">Transport</keyword>
<dbReference type="EMBL" id="AP011532">
    <property type="protein sequence ID" value="BAI60897.1"/>
    <property type="molecule type" value="Genomic_DNA"/>
</dbReference>
<protein>
    <recommendedName>
        <fullName evidence="3">Thioredoxin domain-containing protein</fullName>
    </recommendedName>
</protein>
<reference evidence="4 5" key="2">
    <citation type="journal article" date="2008" name="Int. J. Syst. Evol. Microbiol.">
        <title>Methanocella paludicola gen. nov., sp. nov., a methane-producing archaeon, the first isolate of the lineage 'Rice Cluster I', and proposal of the new archaeal order Methanocellales ord. nov.</title>
        <authorList>
            <person name="Sakai S."/>
            <person name="Imachi H."/>
            <person name="Hanada S."/>
            <person name="Ohashi A."/>
            <person name="Harada H."/>
            <person name="Kamagata Y."/>
        </authorList>
    </citation>
    <scope>NUCLEOTIDE SEQUENCE [LARGE SCALE GENOMIC DNA]</scope>
    <source>
        <strain evidence="5">DSM 17711 / JCM 13418 / NBRC 101707 / SANAE</strain>
    </source>
</reference>
<dbReference type="AlphaFoldDB" id="D1YWS5"/>
<dbReference type="KEGG" id="mpd:MCP_0825"/>
<evidence type="ECO:0000313" key="5">
    <source>
        <dbReference type="Proteomes" id="UP000001882"/>
    </source>
</evidence>
<proteinExistence type="inferred from homology"/>
<sequence length="192" mass="21782">MMQEPLRWGKDARKALDEAKRTGRLALLFFHSNQCSGCKATIAKTLPDPKVSKFIERIFSPAMFEVSEPGSQELMKKYGAQWTPTFVVTDADGNEIYHWVGYLPPGDFCAEMLFAEGRAAFKNKDWDRAERCFNSVAERFPDSEEAPEALYYTGVARYEKTHDATDLADTSKKLNAKYPNSSWTKKASVWGE</sequence>
<dbReference type="InterPro" id="IPR011990">
    <property type="entry name" value="TPR-like_helical_dom_sf"/>
</dbReference>
<dbReference type="InterPro" id="IPR019734">
    <property type="entry name" value="TPR_rpt"/>
</dbReference>
<dbReference type="GO" id="GO:0006950">
    <property type="term" value="P:response to stress"/>
    <property type="evidence" value="ECO:0007669"/>
    <property type="project" value="UniProtKB-ARBA"/>
</dbReference>